<evidence type="ECO:0000256" key="1">
    <source>
        <dbReference type="SAM" id="Phobius"/>
    </source>
</evidence>
<name>A0A252AKW6_9PROT</name>
<keyword evidence="1" id="KW-0472">Membrane</keyword>
<sequence length="249" mass="28467">MIFRFCNKFSRQKKCDKQKGKIMSVFARYQSWLERRYRSHGAGKDQDWLQQVQAKFPDAFSVTKDFMEDMQDYAGKISLESARGIAFSTGGFLWLLILGIAAWCMQHQLEQWPDALRHQAEMASGGILGGTFLFGAFEVIRMFATSPPTFRSKRVDNLRKFWETILETETDPDVVTEKLDLFIAQERAAQIRIFALDASGNWALNKMIMGFQCVAVLMVVIFGVKMFDAYGKLPRPTPVTCQIINPGYV</sequence>
<proteinExistence type="predicted"/>
<evidence type="ECO:0000313" key="3">
    <source>
        <dbReference type="Proteomes" id="UP000194641"/>
    </source>
</evidence>
<feature type="transmembrane region" description="Helical" evidence="1">
    <location>
        <begin position="208"/>
        <end position="227"/>
    </location>
</feature>
<keyword evidence="1" id="KW-1133">Transmembrane helix</keyword>
<protein>
    <submittedName>
        <fullName evidence="2">Uncharacterized protein</fullName>
    </submittedName>
</protein>
<gene>
    <name evidence="2" type="ORF">HK17_14035</name>
</gene>
<accession>A0A252AKW6</accession>
<organism evidence="2 3">
    <name type="scientific">Acetobacter indonesiensis</name>
    <dbReference type="NCBI Taxonomy" id="104101"/>
    <lineage>
        <taxon>Bacteria</taxon>
        <taxon>Pseudomonadati</taxon>
        <taxon>Pseudomonadota</taxon>
        <taxon>Alphaproteobacteria</taxon>
        <taxon>Acetobacterales</taxon>
        <taxon>Acetobacteraceae</taxon>
        <taxon>Acetobacter</taxon>
    </lineage>
</organism>
<keyword evidence="1" id="KW-0812">Transmembrane</keyword>
<comment type="caution">
    <text evidence="2">The sequence shown here is derived from an EMBL/GenBank/DDBJ whole genome shotgun (WGS) entry which is preliminary data.</text>
</comment>
<feature type="transmembrane region" description="Helical" evidence="1">
    <location>
        <begin position="85"/>
        <end position="103"/>
    </location>
</feature>
<reference evidence="3" key="1">
    <citation type="submission" date="2014-06" db="EMBL/GenBank/DDBJ databases">
        <authorList>
            <person name="Winans N.J."/>
            <person name="Newell P.D."/>
            <person name="Douglas A.E."/>
        </authorList>
    </citation>
    <scope>NUCLEOTIDE SEQUENCE [LARGE SCALE GENOMIC DNA]</scope>
</reference>
<dbReference type="AlphaFoldDB" id="A0A252AKW6"/>
<evidence type="ECO:0000313" key="2">
    <source>
        <dbReference type="EMBL" id="OUI90261.1"/>
    </source>
</evidence>
<dbReference type="Proteomes" id="UP000194641">
    <property type="component" value="Unassembled WGS sequence"/>
</dbReference>
<dbReference type="EMBL" id="JOPA01000053">
    <property type="protein sequence ID" value="OUI90261.1"/>
    <property type="molecule type" value="Genomic_DNA"/>
</dbReference>
<feature type="transmembrane region" description="Helical" evidence="1">
    <location>
        <begin position="123"/>
        <end position="144"/>
    </location>
</feature>